<dbReference type="EMBL" id="VUKA01000001">
    <property type="protein sequence ID" value="KAA2214868.1"/>
    <property type="molecule type" value="Genomic_DNA"/>
</dbReference>
<dbReference type="Proteomes" id="UP000322110">
    <property type="component" value="Unassembled WGS sequence"/>
</dbReference>
<feature type="region of interest" description="Disordered" evidence="1">
    <location>
        <begin position="1"/>
        <end position="61"/>
    </location>
</feature>
<reference evidence="2 3" key="1">
    <citation type="journal article" date="2015" name="Int. J. Syst. Evol. Microbiol.">
        <title>Roseomonas oryzae sp. nov., isolated from paddy rhizosphere soil.</title>
        <authorList>
            <person name="Ramaprasad E.V."/>
            <person name="Sasikala Ch."/>
            <person name="Ramana Ch.V."/>
        </authorList>
    </citation>
    <scope>NUCLEOTIDE SEQUENCE [LARGE SCALE GENOMIC DNA]</scope>
    <source>
        <strain evidence="2 3">KCTC 42542</strain>
    </source>
</reference>
<dbReference type="AlphaFoldDB" id="A0A5B2TLQ4"/>
<keyword evidence="3" id="KW-1185">Reference proteome</keyword>
<evidence type="ECO:0000313" key="2">
    <source>
        <dbReference type="EMBL" id="KAA2214868.1"/>
    </source>
</evidence>
<evidence type="ECO:0000256" key="1">
    <source>
        <dbReference type="SAM" id="MobiDB-lite"/>
    </source>
</evidence>
<accession>A0A5B2TLQ4</accession>
<dbReference type="RefSeq" id="WP_149810822.1">
    <property type="nucleotide sequence ID" value="NZ_VUKA01000001.1"/>
</dbReference>
<name>A0A5B2TLQ4_9PROT</name>
<protein>
    <submittedName>
        <fullName evidence="2">Uncharacterized protein</fullName>
    </submittedName>
</protein>
<sequence length="61" mass="6652">MAEERAPGTDTTGSESTHREMGTPPRNPWLERKPRPVAAGQEAEGETERTGEMPPPVRPGK</sequence>
<gene>
    <name evidence="2" type="ORF">F0Q34_04080</name>
</gene>
<proteinExistence type="predicted"/>
<organism evidence="2 3">
    <name type="scientific">Teichococcus oryzae</name>
    <dbReference type="NCBI Taxonomy" id="1608942"/>
    <lineage>
        <taxon>Bacteria</taxon>
        <taxon>Pseudomonadati</taxon>
        <taxon>Pseudomonadota</taxon>
        <taxon>Alphaproteobacteria</taxon>
        <taxon>Acetobacterales</taxon>
        <taxon>Roseomonadaceae</taxon>
        <taxon>Roseomonas</taxon>
    </lineage>
</organism>
<dbReference type="OrthoDB" id="9856423at2"/>
<comment type="caution">
    <text evidence="2">The sequence shown here is derived from an EMBL/GenBank/DDBJ whole genome shotgun (WGS) entry which is preliminary data.</text>
</comment>
<evidence type="ECO:0000313" key="3">
    <source>
        <dbReference type="Proteomes" id="UP000322110"/>
    </source>
</evidence>